<comment type="function">
    <text evidence="5">Sulfurates the molybdenum cofactor. Sulfation of molybdenum is essential for xanthine dehydrogenase (XDH) and aldehyde oxidase (ADO) enzymes in which molybdenum cofactor is liganded by 1 oxygen and 1 sulfur atom in active form.</text>
</comment>
<dbReference type="InterPro" id="IPR005302">
    <property type="entry name" value="MoCF_Sase_C"/>
</dbReference>
<dbReference type="Pfam" id="PF03473">
    <property type="entry name" value="MOSC"/>
    <property type="match status" value="1"/>
</dbReference>
<dbReference type="InterPro" id="IPR029063">
    <property type="entry name" value="SAM-dependent_MTases_sf"/>
</dbReference>
<proteinExistence type="inferred from homology"/>
<dbReference type="InterPro" id="IPR015422">
    <property type="entry name" value="PyrdxlP-dep_Trfase_small"/>
</dbReference>
<keyword evidence="8" id="KW-1185">Reference proteome</keyword>
<dbReference type="OrthoDB" id="420046at2759"/>
<dbReference type="Gene3D" id="3.40.50.150">
    <property type="entry name" value="Vaccinia Virus protein VP39"/>
    <property type="match status" value="1"/>
</dbReference>
<dbReference type="EC" id="2.8.1.9" evidence="5"/>
<dbReference type="InterPro" id="IPR015424">
    <property type="entry name" value="PyrdxlP-dep_Trfase"/>
</dbReference>
<protein>
    <recommendedName>
        <fullName evidence="5">Molybdenum cofactor sulfurase</fullName>
        <shortName evidence="5">MCS</shortName>
        <shortName evidence="5">MOS</shortName>
        <shortName evidence="5">MoCo sulfurase</shortName>
        <ecNumber evidence="5">2.8.1.9</ecNumber>
    </recommendedName>
    <alternativeName>
        <fullName evidence="5">Molybdenum cofactor sulfurtransferase</fullName>
    </alternativeName>
</protein>
<comment type="cofactor">
    <cofactor evidence="5">
        <name>pyridoxal 5'-phosphate</name>
        <dbReference type="ChEBI" id="CHEBI:597326"/>
    </cofactor>
</comment>
<dbReference type="GO" id="GO:0030151">
    <property type="term" value="F:molybdenum ion binding"/>
    <property type="evidence" value="ECO:0007669"/>
    <property type="project" value="UniProtKB-UniRule"/>
</dbReference>
<dbReference type="InterPro" id="IPR000192">
    <property type="entry name" value="Aminotrans_V_dom"/>
</dbReference>
<dbReference type="GO" id="GO:0030170">
    <property type="term" value="F:pyridoxal phosphate binding"/>
    <property type="evidence" value="ECO:0007669"/>
    <property type="project" value="UniProtKB-UniRule"/>
</dbReference>
<dbReference type="EMBL" id="CAJPEX010000020">
    <property type="protein sequence ID" value="CAG0912481.1"/>
    <property type="molecule type" value="Genomic_DNA"/>
</dbReference>
<evidence type="ECO:0000259" key="6">
    <source>
        <dbReference type="PROSITE" id="PS51340"/>
    </source>
</evidence>
<dbReference type="Pfam" id="PF00266">
    <property type="entry name" value="Aminotran_5"/>
    <property type="match status" value="2"/>
</dbReference>
<organism evidence="7">
    <name type="scientific">Notodromas monacha</name>
    <dbReference type="NCBI Taxonomy" id="399045"/>
    <lineage>
        <taxon>Eukaryota</taxon>
        <taxon>Metazoa</taxon>
        <taxon>Ecdysozoa</taxon>
        <taxon>Arthropoda</taxon>
        <taxon>Crustacea</taxon>
        <taxon>Oligostraca</taxon>
        <taxon>Ostracoda</taxon>
        <taxon>Podocopa</taxon>
        <taxon>Podocopida</taxon>
        <taxon>Cypridocopina</taxon>
        <taxon>Cypridoidea</taxon>
        <taxon>Cyprididae</taxon>
        <taxon>Notodromas</taxon>
    </lineage>
</organism>
<feature type="domain" description="MOSC" evidence="6">
    <location>
        <begin position="1305"/>
        <end position="1473"/>
    </location>
</feature>
<dbReference type="Gene3D" id="3.40.640.10">
    <property type="entry name" value="Type I PLP-dependent aspartate aminotransferase-like (Major domain)"/>
    <property type="match status" value="1"/>
</dbReference>
<comment type="catalytic activity">
    <reaction evidence="5">
        <text>Mo-molybdopterin + L-cysteine + AH2 = thio-Mo-molybdopterin + L-alanine + A + H2O</text>
        <dbReference type="Rhea" id="RHEA:42636"/>
        <dbReference type="ChEBI" id="CHEBI:13193"/>
        <dbReference type="ChEBI" id="CHEBI:15377"/>
        <dbReference type="ChEBI" id="CHEBI:17499"/>
        <dbReference type="ChEBI" id="CHEBI:35235"/>
        <dbReference type="ChEBI" id="CHEBI:57972"/>
        <dbReference type="ChEBI" id="CHEBI:71302"/>
        <dbReference type="ChEBI" id="CHEBI:82685"/>
        <dbReference type="EC" id="2.8.1.9"/>
    </reaction>
</comment>
<evidence type="ECO:0000256" key="3">
    <source>
        <dbReference type="ARBA" id="ARBA00022898"/>
    </source>
</evidence>
<name>A0A7R9BDY9_9CRUS</name>
<dbReference type="Pfam" id="PF05185">
    <property type="entry name" value="PRMT5"/>
    <property type="match status" value="1"/>
</dbReference>
<keyword evidence="3 5" id="KW-0663">Pyridoxal phosphate</keyword>
<evidence type="ECO:0000256" key="5">
    <source>
        <dbReference type="HAMAP-Rule" id="MF_03050"/>
    </source>
</evidence>
<dbReference type="EMBL" id="OA882057">
    <property type="protein sequence ID" value="CAD7272329.1"/>
    <property type="molecule type" value="Genomic_DNA"/>
</dbReference>
<dbReference type="InterPro" id="IPR035248">
    <property type="entry name" value="PRMT5_C"/>
</dbReference>
<keyword evidence="2 5" id="KW-0808">Transferase</keyword>
<dbReference type="GO" id="GO:0006777">
    <property type="term" value="P:Mo-molybdopterin cofactor biosynthetic process"/>
    <property type="evidence" value="ECO:0007669"/>
    <property type="project" value="UniProtKB-UniRule"/>
</dbReference>
<feature type="modified residue" description="N6-(pyridoxal phosphate)lysine" evidence="5">
    <location>
        <position position="907"/>
    </location>
</feature>
<dbReference type="Pfam" id="PF17286">
    <property type="entry name" value="PRMT5_C"/>
    <property type="match status" value="1"/>
</dbReference>
<feature type="active site" evidence="5">
    <location>
        <position position="1071"/>
    </location>
</feature>
<dbReference type="SUPFAM" id="SSF53383">
    <property type="entry name" value="PLP-dependent transferases"/>
    <property type="match status" value="2"/>
</dbReference>
<dbReference type="PROSITE" id="PS51340">
    <property type="entry name" value="MOSC"/>
    <property type="match status" value="1"/>
</dbReference>
<keyword evidence="4 5" id="KW-0501">Molybdenum cofactor biosynthesis</keyword>
<gene>
    <name evidence="7" type="ORF">NMOB1V02_LOCUS271</name>
</gene>
<dbReference type="Proteomes" id="UP000678499">
    <property type="component" value="Unassembled WGS sequence"/>
</dbReference>
<dbReference type="InterPro" id="IPR035075">
    <property type="entry name" value="PRMT5"/>
</dbReference>
<evidence type="ECO:0000256" key="2">
    <source>
        <dbReference type="ARBA" id="ARBA00022679"/>
    </source>
</evidence>
<dbReference type="Pfam" id="PF17285">
    <property type="entry name" value="PRMT5_TIM"/>
    <property type="match status" value="1"/>
</dbReference>
<reference evidence="7" key="1">
    <citation type="submission" date="2020-11" db="EMBL/GenBank/DDBJ databases">
        <authorList>
            <person name="Tran Van P."/>
        </authorList>
    </citation>
    <scope>NUCLEOTIDE SEQUENCE</scope>
</reference>
<keyword evidence="1" id="KW-0489">Methyltransferase</keyword>
<dbReference type="HAMAP" id="MF_03050">
    <property type="entry name" value="MOCOS"/>
    <property type="match status" value="1"/>
</dbReference>
<evidence type="ECO:0000313" key="7">
    <source>
        <dbReference type="EMBL" id="CAD7272329.1"/>
    </source>
</evidence>
<accession>A0A7R9BDY9</accession>
<dbReference type="SUPFAM" id="SSF141673">
    <property type="entry name" value="MOSC N-terminal domain-like"/>
    <property type="match status" value="1"/>
</dbReference>
<sequence length="1475" mass="163486">MVFVPVFMRETGASCDLYADSLNSACEGFTKFLSPIGHPLLPHLCGNAGFPAVRTENALDDDTWKSCYVGKLTSVAQLRSRNPRLRERVFLRFKSEVLEANHVGCVLVNFELTCEPHPMLIDALRAWLAPDAIPRVATNFLVSVPLVTSSKASFGCDEPRRDSSYDNPWHWWRKLRDGLGKQILAAQRFSVILVLPDVMSVPEVIVERWCSEPVAFFALSTSSFTLKDGRPVLYSAHKEFAKALLAFGVSVVISGPVLPFIRLGSYVNHLYGIKESLSESCNGDAFGVRSSINNDHLLIRVPEPFIHDAVIGDYQRYAEDSCKYFMYRNAFCRALGVLGRRRKDLGVSGKLQVAILGAGCGSLVETVLSVSEASGIDVVVHAVEKNLIPYLWLESKVTQATWKDCVHVYFKDSRFWQPPQKLDAIFSDFLGSFGDDQCMTECVRPVEKYLEEWGLVIPSSVTAFLTPIQAPMMHASITSHLHCWEISQGFEGQCPWLFSSKSTFGVSSPSPVHREVFPKGASKDWTKQIEFTPVADATIHGLEGGFQAILLDGSGELGNVKHRPGMSGMDTVTWYPMFFPLQNPLLVERGGKITVTMSRKSDEKHVWYEWSVELGDKLGLLSSEEQRNRFVHNLGGQCFKISLQKCQHYLDHFGTTLFAKSQIENLTNDLIPPGGKLLGNPHSNHAPSRLTTDLIDQARLRYGDRILEFLDASAEDYDVVFTSGATGAIKIVAESFDFSRGGGGIYLYTQENHTSVFGARRLASRRGASVYCVDADELLGITQTTLEKEKLERVEDAENFGLFAYPATSNFSGRKFPLDWCRKLRDPDVFGGEEQFKNAVESLLGPSKEVMREEMNKDNESVEEIGGRRVTRVSEWFVLLDAASHVGTSPLRLSRCCADFVCLSFYKVFGFPTGIGALVVRKQAGNKVLSGERDYFGGGTVAVALTKKRDVVLRTDLSTRFEDGTVSFLSIISLLRSFDVLARITGSMIRIQDHVFSLVQAAFLGLKDLKHANGAKVTRIYGVKEECFSKETHGSALAFNLLRSDGSFVGFSEAAKMFELHDVSVRTGCFCNPGACQKYLNMSDDQVLANYKASIEFILTMYEGAGHVCGDGLDLVNGRPTGCIRISFGYMSGHRDVSALLRVIAECFVDGRVPCRKSSTFAEGVATSSSSSSRDCFIVTDLRVYPVKSCAAFYVPQGWDVVDTGLAYDRTWMVADARGVALAQKREPRLCLIKPRIDLAAGRLWLCAEGMPDISTALEPDDTVSIRVASNNGPICQSKVCGDRVRVLDCGDELSAWLKDALYRNDFPRLLRIDPHFKRRQEINSNGTLTLTNEAQFLIVSTGSVRDLMGKLTLGDDQDDESEGHSLFDEEELLDRFRPNIVIECEEPYVEDVTKEFIFDSGLTLKASENVGQCSRCQMICIDQRTGAKASEPLTTLAATRGPKIPFGVHCCLMQIDGQPKQRISVNSTVKFVHG</sequence>
<evidence type="ECO:0000313" key="8">
    <source>
        <dbReference type="Proteomes" id="UP000678499"/>
    </source>
</evidence>
<dbReference type="GO" id="GO:0016829">
    <property type="term" value="F:lyase activity"/>
    <property type="evidence" value="ECO:0007669"/>
    <property type="project" value="UniProtKB-UniRule"/>
</dbReference>
<dbReference type="Pfam" id="PF03476">
    <property type="entry name" value="MOSC_N"/>
    <property type="match status" value="1"/>
</dbReference>
<dbReference type="GO" id="GO:0008265">
    <property type="term" value="F:molybdenum cofactor sulfurtransferase activity"/>
    <property type="evidence" value="ECO:0007669"/>
    <property type="project" value="UniProtKB-UniRule"/>
</dbReference>
<dbReference type="PANTHER" id="PTHR14237:SF80">
    <property type="entry name" value="MOLYBDENUM COFACTOR SULFURASE"/>
    <property type="match status" value="1"/>
</dbReference>
<dbReference type="SUPFAM" id="SSF53335">
    <property type="entry name" value="S-adenosyl-L-methionine-dependent methyltransferases"/>
    <property type="match status" value="1"/>
</dbReference>
<dbReference type="Gene3D" id="3.90.1150.10">
    <property type="entry name" value="Aspartate Aminotransferase, domain 1"/>
    <property type="match status" value="1"/>
</dbReference>
<dbReference type="PANTHER" id="PTHR14237">
    <property type="entry name" value="MOLYBDOPTERIN COFACTOR SULFURASE MOSC"/>
    <property type="match status" value="1"/>
</dbReference>
<dbReference type="InterPro" id="IPR005303">
    <property type="entry name" value="MOCOS_middle"/>
</dbReference>
<evidence type="ECO:0000256" key="4">
    <source>
        <dbReference type="ARBA" id="ARBA00023150"/>
    </source>
</evidence>
<evidence type="ECO:0000256" key="1">
    <source>
        <dbReference type="ARBA" id="ARBA00022603"/>
    </source>
</evidence>
<comment type="similarity">
    <text evidence="5">Belongs to the class-V pyridoxal-phosphate-dependent aminotransferase family. MOCOS subfamily.</text>
</comment>
<dbReference type="InterPro" id="IPR015421">
    <property type="entry name" value="PyrdxlP-dep_Trfase_major"/>
</dbReference>
<dbReference type="Gene3D" id="2.70.160.11">
    <property type="entry name" value="Hnrnp arginine n-methyltransferase1"/>
    <property type="match status" value="1"/>
</dbReference>
<dbReference type="Gene3D" id="3.20.20.150">
    <property type="entry name" value="Divalent-metal-dependent TIM barrel enzymes"/>
    <property type="match status" value="1"/>
</dbReference>
<dbReference type="InterPro" id="IPR035247">
    <property type="entry name" value="PRMT5_TIM"/>
</dbReference>
<dbReference type="InterPro" id="IPR028886">
    <property type="entry name" value="MoCo_sulfurase"/>
</dbReference>